<evidence type="ECO:0000313" key="1">
    <source>
        <dbReference type="EMBL" id="MDX6850418.1"/>
    </source>
</evidence>
<protein>
    <recommendedName>
        <fullName evidence="3">Transcriptional regulator</fullName>
    </recommendedName>
</protein>
<dbReference type="EMBL" id="JAXAFO010000024">
    <property type="protein sequence ID" value="MDX6850418.1"/>
    <property type="molecule type" value="Genomic_DNA"/>
</dbReference>
<sequence>MLKPQDTLLALKYWALQSSGLHLPVRDLAAALDMSASEVSKGARRLLVARLLVSREGGYYAEVNALTEWLSFGVRYAYAVQEKGYGRGMGTGWSCELVRTEMVPPSPGVIWAVPGGMQEGVIVEPIYKGVPVAASQDALLYKALALVDAIRLGRPRELAIARAGLKRLLTGRES</sequence>
<proteinExistence type="predicted"/>
<comment type="caution">
    <text evidence="1">The sequence shown here is derived from an EMBL/GenBank/DDBJ whole genome shotgun (WGS) entry which is preliminary data.</text>
</comment>
<gene>
    <name evidence="1" type="ORF">SCD92_13680</name>
</gene>
<dbReference type="RefSeq" id="WP_302720978.1">
    <property type="nucleotide sequence ID" value="NZ_JAULRU010000220.1"/>
</dbReference>
<reference evidence="1 2" key="1">
    <citation type="submission" date="2023-11" db="EMBL/GenBank/DDBJ databases">
        <title>Gilvimarinus fulvus sp. nov., isolated from the surface of Kelp.</title>
        <authorList>
            <person name="Sun Y.Y."/>
            <person name="Gong Y."/>
            <person name="Du Z.J."/>
        </authorList>
    </citation>
    <scope>NUCLEOTIDE SEQUENCE [LARGE SCALE GENOMIC DNA]</scope>
    <source>
        <strain evidence="1 2">SDUM040013</strain>
    </source>
</reference>
<evidence type="ECO:0000313" key="2">
    <source>
        <dbReference type="Proteomes" id="UP001273505"/>
    </source>
</evidence>
<name>A0ABU4S3M6_9GAMM</name>
<evidence type="ECO:0008006" key="3">
    <source>
        <dbReference type="Google" id="ProtNLM"/>
    </source>
</evidence>
<dbReference type="Proteomes" id="UP001273505">
    <property type="component" value="Unassembled WGS sequence"/>
</dbReference>
<accession>A0ABU4S3M6</accession>
<keyword evidence="2" id="KW-1185">Reference proteome</keyword>
<organism evidence="1 2">
    <name type="scientific">Gilvimarinus gilvus</name>
    <dbReference type="NCBI Taxonomy" id="3058038"/>
    <lineage>
        <taxon>Bacteria</taxon>
        <taxon>Pseudomonadati</taxon>
        <taxon>Pseudomonadota</taxon>
        <taxon>Gammaproteobacteria</taxon>
        <taxon>Cellvibrionales</taxon>
        <taxon>Cellvibrionaceae</taxon>
        <taxon>Gilvimarinus</taxon>
    </lineage>
</organism>